<evidence type="ECO:0000259" key="6">
    <source>
        <dbReference type="PROSITE" id="PS50112"/>
    </source>
</evidence>
<dbReference type="InterPro" id="IPR003593">
    <property type="entry name" value="AAA+_ATPase"/>
</dbReference>
<dbReference type="InterPro" id="IPR000014">
    <property type="entry name" value="PAS"/>
</dbReference>
<reference evidence="7 8" key="1">
    <citation type="submission" date="2023-04" db="EMBL/GenBank/DDBJ databases">
        <title>The genome sequence of Polyangium sorediatum DSM14670.</title>
        <authorList>
            <person name="Zhang X."/>
        </authorList>
    </citation>
    <scope>NUCLEOTIDE SEQUENCE [LARGE SCALE GENOMIC DNA]</scope>
    <source>
        <strain evidence="7 8">DSM 14670</strain>
    </source>
</reference>
<keyword evidence="2" id="KW-0067">ATP-binding</keyword>
<dbReference type="Proteomes" id="UP001160301">
    <property type="component" value="Unassembled WGS sequence"/>
</dbReference>
<evidence type="ECO:0000256" key="3">
    <source>
        <dbReference type="ARBA" id="ARBA00023015"/>
    </source>
</evidence>
<dbReference type="SMART" id="SM00382">
    <property type="entry name" value="AAA"/>
    <property type="match status" value="1"/>
</dbReference>
<dbReference type="PROSITE" id="PS00675">
    <property type="entry name" value="SIGMA54_INTERACT_1"/>
    <property type="match status" value="1"/>
</dbReference>
<evidence type="ECO:0000256" key="1">
    <source>
        <dbReference type="ARBA" id="ARBA00022741"/>
    </source>
</evidence>
<dbReference type="Gene3D" id="3.40.50.300">
    <property type="entry name" value="P-loop containing nucleotide triphosphate hydrolases"/>
    <property type="match status" value="1"/>
</dbReference>
<evidence type="ECO:0000313" key="8">
    <source>
        <dbReference type="Proteomes" id="UP001160301"/>
    </source>
</evidence>
<dbReference type="SUPFAM" id="SSF52540">
    <property type="entry name" value="P-loop containing nucleoside triphosphate hydrolases"/>
    <property type="match status" value="1"/>
</dbReference>
<name>A0ABT6P5N8_9BACT</name>
<keyword evidence="1" id="KW-0547">Nucleotide-binding</keyword>
<dbReference type="PROSITE" id="PS00688">
    <property type="entry name" value="SIGMA54_INTERACT_3"/>
    <property type="match status" value="1"/>
</dbReference>
<dbReference type="PRINTS" id="PR01590">
    <property type="entry name" value="HTHFIS"/>
</dbReference>
<protein>
    <submittedName>
        <fullName evidence="7">Sigma 54-interacting transcriptional regulator</fullName>
    </submittedName>
</protein>
<dbReference type="InterPro" id="IPR002078">
    <property type="entry name" value="Sigma_54_int"/>
</dbReference>
<gene>
    <name evidence="7" type="ORF">QHF89_40470</name>
</gene>
<evidence type="ECO:0000256" key="4">
    <source>
        <dbReference type="ARBA" id="ARBA00023163"/>
    </source>
</evidence>
<dbReference type="InterPro" id="IPR002197">
    <property type="entry name" value="HTH_Fis"/>
</dbReference>
<keyword evidence="3" id="KW-0805">Transcription regulation</keyword>
<keyword evidence="4" id="KW-0804">Transcription</keyword>
<dbReference type="Pfam" id="PF25601">
    <property type="entry name" value="AAA_lid_14"/>
    <property type="match status" value="1"/>
</dbReference>
<dbReference type="Gene3D" id="1.10.10.60">
    <property type="entry name" value="Homeodomain-like"/>
    <property type="match status" value="1"/>
</dbReference>
<dbReference type="InterPro" id="IPR027417">
    <property type="entry name" value="P-loop_NTPase"/>
</dbReference>
<dbReference type="PROSITE" id="PS50045">
    <property type="entry name" value="SIGMA54_INTERACT_4"/>
    <property type="match status" value="1"/>
</dbReference>
<evidence type="ECO:0000256" key="2">
    <source>
        <dbReference type="ARBA" id="ARBA00022840"/>
    </source>
</evidence>
<dbReference type="InterPro" id="IPR058031">
    <property type="entry name" value="AAA_lid_NorR"/>
</dbReference>
<dbReference type="Gene3D" id="1.10.8.60">
    <property type="match status" value="1"/>
</dbReference>
<dbReference type="Pfam" id="PF02954">
    <property type="entry name" value="HTH_8"/>
    <property type="match status" value="1"/>
</dbReference>
<evidence type="ECO:0000313" key="7">
    <source>
        <dbReference type="EMBL" id="MDI1435849.1"/>
    </source>
</evidence>
<dbReference type="RefSeq" id="WP_284721559.1">
    <property type="nucleotide sequence ID" value="NZ_JARZHI010000067.1"/>
</dbReference>
<dbReference type="SUPFAM" id="SSF46689">
    <property type="entry name" value="Homeodomain-like"/>
    <property type="match status" value="1"/>
</dbReference>
<dbReference type="CDD" id="cd00009">
    <property type="entry name" value="AAA"/>
    <property type="match status" value="1"/>
</dbReference>
<dbReference type="PANTHER" id="PTHR32071">
    <property type="entry name" value="TRANSCRIPTIONAL REGULATORY PROTEIN"/>
    <property type="match status" value="1"/>
</dbReference>
<proteinExistence type="predicted"/>
<feature type="domain" description="PAS" evidence="6">
    <location>
        <begin position="10"/>
        <end position="48"/>
    </location>
</feature>
<dbReference type="InterPro" id="IPR025662">
    <property type="entry name" value="Sigma_54_int_dom_ATP-bd_1"/>
</dbReference>
<comment type="caution">
    <text evidence="7">The sequence shown here is derived from an EMBL/GenBank/DDBJ whole genome shotgun (WGS) entry which is preliminary data.</text>
</comment>
<dbReference type="PROSITE" id="PS50112">
    <property type="entry name" value="PAS"/>
    <property type="match status" value="1"/>
</dbReference>
<sequence length="443" mass="48185">MPRKPPALSTEDVIARALEAASGAALVLDGELRIVLSTPAASELLGIEIPPHASAPKLLCGDSEKRPVAEALAEGRPVQAILPPRGSSRRLVRVRSLPVTQGRARVGTLLLLEDAGESFEAGEILFHGMWTQDPAMKVMFRVLERVAGDDVTVLVRGETGAGKELVASAIHALSGRHKGPFRAINCAALPSHLLESELFGHARGAFTGAVRDTPGHVQLAHRGTLFLDEIAEMPLELQAKLLRVVETRTVLPVGAREPVPVDVRFVSATHRALRKEVEAGRFRADLMYRLRVIPVFIPSLRERPDDIPLLVEKFMALRNETSRRRVDRVSPAAMALLRRYSWPGNVRELKNVLAYAYAMGDGPTLVPADLPPELLDPSLFGAEQVAPSPTPEACAEHPNPEARRILEVLARAGGNRQRAAKILGLSRVTLWRRMRELGIAGPA</sequence>
<dbReference type="EMBL" id="JARZHI010000067">
    <property type="protein sequence ID" value="MDI1435849.1"/>
    <property type="molecule type" value="Genomic_DNA"/>
</dbReference>
<dbReference type="InterPro" id="IPR025944">
    <property type="entry name" value="Sigma_54_int_dom_CS"/>
</dbReference>
<keyword evidence="8" id="KW-1185">Reference proteome</keyword>
<organism evidence="7 8">
    <name type="scientific">Polyangium sorediatum</name>
    <dbReference type="NCBI Taxonomy" id="889274"/>
    <lineage>
        <taxon>Bacteria</taxon>
        <taxon>Pseudomonadati</taxon>
        <taxon>Myxococcota</taxon>
        <taxon>Polyangia</taxon>
        <taxon>Polyangiales</taxon>
        <taxon>Polyangiaceae</taxon>
        <taxon>Polyangium</taxon>
    </lineage>
</organism>
<dbReference type="InterPro" id="IPR009057">
    <property type="entry name" value="Homeodomain-like_sf"/>
</dbReference>
<feature type="domain" description="Sigma-54 factor interaction" evidence="5">
    <location>
        <begin position="129"/>
        <end position="358"/>
    </location>
</feature>
<evidence type="ECO:0000259" key="5">
    <source>
        <dbReference type="PROSITE" id="PS50045"/>
    </source>
</evidence>
<dbReference type="Pfam" id="PF00158">
    <property type="entry name" value="Sigma54_activat"/>
    <property type="match status" value="1"/>
</dbReference>
<accession>A0ABT6P5N8</accession>